<dbReference type="EMBL" id="JSAQ01000001">
    <property type="protein sequence ID" value="KGO06900.1"/>
    <property type="molecule type" value="Genomic_DNA"/>
</dbReference>
<keyword evidence="3" id="KW-1185">Reference proteome</keyword>
<dbReference type="AlphaFoldDB" id="A0A0A2H2Q9"/>
<dbReference type="KEGG" id="ddo:I597_0591"/>
<dbReference type="Gene3D" id="3.90.320.10">
    <property type="match status" value="1"/>
</dbReference>
<evidence type="ECO:0000313" key="2">
    <source>
        <dbReference type="EMBL" id="KGO06900.1"/>
    </source>
</evidence>
<dbReference type="PATRIC" id="fig|1300343.5.peg.598"/>
<dbReference type="InterPro" id="IPR027417">
    <property type="entry name" value="P-loop_NTPase"/>
</dbReference>
<dbReference type="SUPFAM" id="SSF52980">
    <property type="entry name" value="Restriction endonuclease-like"/>
    <property type="match status" value="1"/>
</dbReference>
<dbReference type="Proteomes" id="UP000030140">
    <property type="component" value="Unassembled WGS sequence"/>
</dbReference>
<proteinExistence type="predicted"/>
<sequence length="896" mass="102633">MQSFIDVVLEEESVTDTDNLIFILPSRRAGNTLRKKIAQRAHKTSFAPQIFSIEEFISHITGLKSASNVDLIFNLFESYTEVVEKEKLVSFQTFCGWAQSILSDFNEIDRFLLDQKKVFNHLKDIKELSDHWSSSTNEIVVNYIDFWNNLLQIYTVFCEKSLSIDAVHQGYIYRQAVEVIEHYISSSTQVRHVFLGFNALNTAEQQIIQAILASGNSEIYWDTEKSFIKNPYHETNLFIKKYKRDWAYYSANDFSWSFDNYSTSKNINTYACSQDVLQAKTLGTILEKTSQDALSKTAIILGDEALLLPVLNALPTHIHKVNITMGIPIGKTPTASFFEQLLSLKKNPQTNGYYYKDVLKVLRNPITQALLKETATTLQQEIISKNLIYVSTGVLLNTVNQEHLNIAKTLFLEWNDNPKLAVSNCLQIISELRTIYDETQNSLQVEYLYGFYVAFNKLKTLMEVREHISDISTFILFYRDIISSETIDLKGDPDQGLQIMGVLESRVLDYDHVILTSVNEGILPSGKSQNSYIPYDLKKLYDLPTYSEKDAVYAYHFYHLLHRASTVDLLYTTHSSGLGSSEQSRFIRQIEEEGIHNLTKYTVTPASHSTSKKSQVIAKTPEVVIKLSQFLKRGISPSALTTYLRNPVLFYERYILGIDSSDEVEETVAANTMGTIVHNTLEELYKPHIGIVLTEDILKDLIKGIEQEVRNQFKSEYGLTHIQEGKNKIIYAVICRYVHNYLKREISLLKKGDTVIIQAVEDDLRDISLTDTITLRGKVDLLEQRNGHLNIIDYKTGKVTQTDLNLKSYEDLLLPEGKFEKAFQVLMYAFMLNKKKPLQFPVNAGIISFKNLQSGFLPFKYNRNQEITADTLLEFEAVLKRLVKEILDPSIPFTER</sequence>
<feature type="domain" description="PD-(D/E)XK endonuclease-like" evidence="1">
    <location>
        <begin position="635"/>
        <end position="895"/>
    </location>
</feature>
<evidence type="ECO:0000313" key="3">
    <source>
        <dbReference type="Proteomes" id="UP000030140"/>
    </source>
</evidence>
<dbReference type="InterPro" id="IPR011604">
    <property type="entry name" value="PDDEXK-like_dom_sf"/>
</dbReference>
<dbReference type="Pfam" id="PF12705">
    <property type="entry name" value="PDDEXK_1"/>
    <property type="match status" value="1"/>
</dbReference>
<comment type="caution">
    <text evidence="2">The sequence shown here is derived from an EMBL/GenBank/DDBJ whole genome shotgun (WGS) entry which is preliminary data.</text>
</comment>
<reference evidence="2 3" key="1">
    <citation type="submission" date="2014-10" db="EMBL/GenBank/DDBJ databases">
        <title>Draft genome sequence of the proteorhodopsin-containing marine bacterium Dokdonia donghaensis.</title>
        <authorList>
            <person name="Gomez-Consarnau L."/>
            <person name="Gonzalez J.M."/>
            <person name="Riedel T."/>
            <person name="Jaenicke S."/>
            <person name="Wagner-Doebler I."/>
            <person name="Fuhrman J.A."/>
        </authorList>
    </citation>
    <scope>NUCLEOTIDE SEQUENCE [LARGE SCALE GENOMIC DNA]</scope>
    <source>
        <strain evidence="2 3">DSW-1</strain>
    </source>
</reference>
<evidence type="ECO:0000259" key="1">
    <source>
        <dbReference type="Pfam" id="PF12705"/>
    </source>
</evidence>
<name>A0A0A2H2Q9_9FLAO</name>
<organism evidence="2 3">
    <name type="scientific">Dokdonia donghaensis DSW-1</name>
    <dbReference type="NCBI Taxonomy" id="1300343"/>
    <lineage>
        <taxon>Bacteria</taxon>
        <taxon>Pseudomonadati</taxon>
        <taxon>Bacteroidota</taxon>
        <taxon>Flavobacteriia</taxon>
        <taxon>Flavobacteriales</taxon>
        <taxon>Flavobacteriaceae</taxon>
        <taxon>Dokdonia</taxon>
    </lineage>
</organism>
<gene>
    <name evidence="2" type="ORF">NV36_08600</name>
</gene>
<dbReference type="OrthoDB" id="9762792at2"/>
<dbReference type="RefSeq" id="WP_035326156.1">
    <property type="nucleotide sequence ID" value="NZ_CP015125.1"/>
</dbReference>
<protein>
    <recommendedName>
        <fullName evidence="1">PD-(D/E)XK endonuclease-like domain-containing protein</fullName>
    </recommendedName>
</protein>
<accession>A0A0A2H2Q9</accession>
<dbReference type="InterPro" id="IPR038726">
    <property type="entry name" value="PDDEXK_AddAB-type"/>
</dbReference>
<dbReference type="InterPro" id="IPR011335">
    <property type="entry name" value="Restrct_endonuc-II-like"/>
</dbReference>
<dbReference type="SUPFAM" id="SSF52540">
    <property type="entry name" value="P-loop containing nucleoside triphosphate hydrolases"/>
    <property type="match status" value="1"/>
</dbReference>